<dbReference type="Proteomes" id="UP000254412">
    <property type="component" value="Unassembled WGS sequence"/>
</dbReference>
<feature type="domain" description="UspA" evidence="2">
    <location>
        <begin position="1"/>
        <end position="146"/>
    </location>
</feature>
<dbReference type="Proteomes" id="UP000240400">
    <property type="component" value="Unassembled WGS sequence"/>
</dbReference>
<dbReference type="CDD" id="cd00293">
    <property type="entry name" value="USP-like"/>
    <property type="match status" value="1"/>
</dbReference>
<name>A0A2T4SCX4_9STAP</name>
<dbReference type="PRINTS" id="PR01438">
    <property type="entry name" value="UNVRSLSTRESS"/>
</dbReference>
<dbReference type="InterPro" id="IPR006015">
    <property type="entry name" value="Universal_stress_UspA"/>
</dbReference>
<evidence type="ECO:0000259" key="2">
    <source>
        <dbReference type="Pfam" id="PF00582"/>
    </source>
</evidence>
<evidence type="ECO:0000313" key="5">
    <source>
        <dbReference type="Proteomes" id="UP000240400"/>
    </source>
</evidence>
<dbReference type="EMBL" id="PZHR01000009">
    <property type="protein sequence ID" value="PTK60158.1"/>
    <property type="molecule type" value="Genomic_DNA"/>
</dbReference>
<evidence type="ECO:0000313" key="3">
    <source>
        <dbReference type="EMBL" id="PTK60158.1"/>
    </source>
</evidence>
<reference evidence="4 6" key="3">
    <citation type="submission" date="2018-06" db="EMBL/GenBank/DDBJ databases">
        <authorList>
            <consortium name="Pathogen Informatics"/>
            <person name="Doyle S."/>
        </authorList>
    </citation>
    <scope>NUCLEOTIDE SEQUENCE [LARGE SCALE GENOMIC DNA]</scope>
    <source>
        <strain evidence="4 6">NCTC13834</strain>
    </source>
</reference>
<dbReference type="Gene3D" id="3.40.50.620">
    <property type="entry name" value="HUPs"/>
    <property type="match status" value="1"/>
</dbReference>
<dbReference type="Pfam" id="PF00582">
    <property type="entry name" value="Usp"/>
    <property type="match status" value="1"/>
</dbReference>
<proteinExistence type="inferred from homology"/>
<organism evidence="3 5">
    <name type="scientific">Staphylococcus nepalensis</name>
    <dbReference type="NCBI Taxonomy" id="214473"/>
    <lineage>
        <taxon>Bacteria</taxon>
        <taxon>Bacillati</taxon>
        <taxon>Bacillota</taxon>
        <taxon>Bacilli</taxon>
        <taxon>Bacillales</taxon>
        <taxon>Staphylococcaceae</taxon>
        <taxon>Staphylococcus</taxon>
    </lineage>
</organism>
<reference evidence="3 5" key="1">
    <citation type="journal article" date="2016" name="Front. Microbiol.">
        <title>Comprehensive Phylogenetic Analysis of Bovine Non-aureus Staphylococci Species Based on Whole-Genome Sequencing.</title>
        <authorList>
            <person name="Naushad S."/>
            <person name="Barkema H.W."/>
            <person name="Luby C."/>
            <person name="Condas L.A."/>
            <person name="Nobrega D.B."/>
            <person name="Carson D.A."/>
            <person name="De Buck J."/>
        </authorList>
    </citation>
    <scope>NUCLEOTIDE SEQUENCE [LARGE SCALE GENOMIC DNA]</scope>
    <source>
        <strain evidence="3 5">SNUC 4337</strain>
    </source>
</reference>
<dbReference type="SUPFAM" id="SSF52402">
    <property type="entry name" value="Adenine nucleotide alpha hydrolases-like"/>
    <property type="match status" value="1"/>
</dbReference>
<dbReference type="OrthoDB" id="9777884at2"/>
<protein>
    <submittedName>
        <fullName evidence="3 4">Universal stress protein</fullName>
    </submittedName>
</protein>
<dbReference type="EMBL" id="UHDS01000001">
    <property type="protein sequence ID" value="SUM53850.1"/>
    <property type="molecule type" value="Genomic_DNA"/>
</dbReference>
<dbReference type="InterPro" id="IPR006016">
    <property type="entry name" value="UspA"/>
</dbReference>
<accession>A0A2T4SCX4</accession>
<evidence type="ECO:0000256" key="1">
    <source>
        <dbReference type="ARBA" id="ARBA00008791"/>
    </source>
</evidence>
<reference evidence="3" key="2">
    <citation type="submission" date="2018-03" db="EMBL/GenBank/DDBJ databases">
        <authorList>
            <person name="Keele B.F."/>
        </authorList>
    </citation>
    <scope>NUCLEOTIDE SEQUENCE</scope>
    <source>
        <strain evidence="3">SNUC 4337</strain>
    </source>
</reference>
<sequence length="146" mass="17200">MYENILLAYDCEEKFETAVKELNNLISNKRNDAKEEDTLITVLVIIPQQLLEKSVAYQNKHFKKIVMEEKRKFKPFLEDLEICGFRYETKYICGNVKKEVLNELKRKDYDLIVLSNRNTKFKTKDALGNASYKISKNTEVPTLIIR</sequence>
<evidence type="ECO:0000313" key="4">
    <source>
        <dbReference type="EMBL" id="SUM53850.1"/>
    </source>
</evidence>
<gene>
    <name evidence="3" type="ORF">BUZ61_03080</name>
    <name evidence="4" type="ORF">NCTC13834_00133</name>
</gene>
<evidence type="ECO:0000313" key="6">
    <source>
        <dbReference type="Proteomes" id="UP000254412"/>
    </source>
</evidence>
<comment type="similarity">
    <text evidence="1">Belongs to the universal stress protein A family.</text>
</comment>
<dbReference type="AlphaFoldDB" id="A0A2T4SCX4"/>
<dbReference type="RefSeq" id="WP_107644020.1">
    <property type="nucleotide sequence ID" value="NZ_BMCF01000007.1"/>
</dbReference>
<dbReference type="InterPro" id="IPR014729">
    <property type="entry name" value="Rossmann-like_a/b/a_fold"/>
</dbReference>